<evidence type="ECO:0000256" key="3">
    <source>
        <dbReference type="ARBA" id="ARBA00023239"/>
    </source>
</evidence>
<evidence type="ECO:0000256" key="2">
    <source>
        <dbReference type="ARBA" id="ARBA00023145"/>
    </source>
</evidence>
<gene>
    <name evidence="5" type="ORF">AWW68_07315</name>
</gene>
<dbReference type="GO" id="GO:0004609">
    <property type="term" value="F:phosphatidylserine decarboxylase activity"/>
    <property type="evidence" value="ECO:0007669"/>
    <property type="project" value="InterPro"/>
</dbReference>
<dbReference type="InterPro" id="IPR003817">
    <property type="entry name" value="PS_Dcarbxylase"/>
</dbReference>
<reference evidence="5 6" key="1">
    <citation type="submission" date="2016-01" db="EMBL/GenBank/DDBJ databases">
        <title>Genome sequencing of Roseivirga spongicola UST030701-084.</title>
        <authorList>
            <person name="Selvaratnam C."/>
            <person name="Thevarajoo S."/>
            <person name="Goh K.M."/>
            <person name="Ee R."/>
            <person name="Chan K.-G."/>
            <person name="Chong C.S."/>
        </authorList>
    </citation>
    <scope>NUCLEOTIDE SEQUENCE [LARGE SCALE GENOMIC DNA]</scope>
    <source>
        <strain evidence="5 6">UST030701-084</strain>
    </source>
</reference>
<dbReference type="STRING" id="333140.AWW68_07315"/>
<evidence type="ECO:0000313" key="5">
    <source>
        <dbReference type="EMBL" id="KYG75637.1"/>
    </source>
</evidence>
<dbReference type="Pfam" id="PF02666">
    <property type="entry name" value="PS_Dcarbxylase"/>
    <property type="match status" value="1"/>
</dbReference>
<accession>A0A150XA70</accession>
<keyword evidence="6" id="KW-1185">Reference proteome</keyword>
<comment type="caution">
    <text evidence="5">The sequence shown here is derived from an EMBL/GenBank/DDBJ whole genome shotgun (WGS) entry which is preliminary data.</text>
</comment>
<sequence>MEYQSLEVIASLKKQINDDKIFAQALVLSLKTAKENATGGKLNADLYDALNKLYDDNAWPTTSDDYLRYLKTFAEVVPSENQVPGYTAWNNNDQQNGYSQQVYDRLCQFYWLVDQGPKVDGAKVTLQDYKSKINDFSFAEWLDQYADAWGSFLNTTASMTPETLKSFEDDVMYNLPDYSDDKPNWTTFNKFFFRQLNSIEPNLQPMRPVAAPDDNTIISSPADCTFKAIYNIDDQGNVVEPLSNAEGITLKHTHTIGTVQQLLNDSPLAERFYGGTFVHYFLNPFDYHRFHVPVAGKVVDSQKVHGNVFLNVEITDNQFDAPDGAGDGYEFTQARGVIIVDTAGSDAGDVGLVATIPIGMAQVSSVHMELQNGALVNKGDEFGYFAFGGSDIIMVFERPQEALRFVKHWDNRQVNATDEQKQIAPFHFKYGQPSVIFK</sequence>
<dbReference type="EMBL" id="LRPC01000012">
    <property type="protein sequence ID" value="KYG75637.1"/>
    <property type="molecule type" value="Genomic_DNA"/>
</dbReference>
<keyword evidence="4" id="KW-0670">Pyruvate</keyword>
<keyword evidence="2" id="KW-0865">Zymogen</keyword>
<dbReference type="PANTHER" id="PTHR10067">
    <property type="entry name" value="PHOSPHATIDYLSERINE DECARBOXYLASE"/>
    <property type="match status" value="1"/>
</dbReference>
<proteinExistence type="predicted"/>
<dbReference type="RefSeq" id="WP_068219251.1">
    <property type="nucleotide sequence ID" value="NZ_LRPC01000012.1"/>
</dbReference>
<dbReference type="PANTHER" id="PTHR10067:SF13">
    <property type="entry name" value="PHOSPHATIDYLSERINE DECARBOXYLASE"/>
    <property type="match status" value="1"/>
</dbReference>
<evidence type="ECO:0000256" key="1">
    <source>
        <dbReference type="ARBA" id="ARBA00022793"/>
    </source>
</evidence>
<dbReference type="Proteomes" id="UP000075606">
    <property type="component" value="Unassembled WGS sequence"/>
</dbReference>
<evidence type="ECO:0000313" key="6">
    <source>
        <dbReference type="Proteomes" id="UP000075606"/>
    </source>
</evidence>
<dbReference type="AlphaFoldDB" id="A0A150XA70"/>
<dbReference type="GO" id="GO:0008654">
    <property type="term" value="P:phospholipid biosynthetic process"/>
    <property type="evidence" value="ECO:0007669"/>
    <property type="project" value="InterPro"/>
</dbReference>
<name>A0A150XA70_9BACT</name>
<evidence type="ECO:0000256" key="4">
    <source>
        <dbReference type="ARBA" id="ARBA00023317"/>
    </source>
</evidence>
<protein>
    <recommendedName>
        <fullName evidence="7">Phosphatidylserine decarboxylase</fullName>
    </recommendedName>
</protein>
<evidence type="ECO:0008006" key="7">
    <source>
        <dbReference type="Google" id="ProtNLM"/>
    </source>
</evidence>
<organism evidence="5 6">
    <name type="scientific">Roseivirga spongicola</name>
    <dbReference type="NCBI Taxonomy" id="333140"/>
    <lineage>
        <taxon>Bacteria</taxon>
        <taxon>Pseudomonadati</taxon>
        <taxon>Bacteroidota</taxon>
        <taxon>Cytophagia</taxon>
        <taxon>Cytophagales</taxon>
        <taxon>Roseivirgaceae</taxon>
        <taxon>Roseivirga</taxon>
    </lineage>
</organism>
<dbReference type="OrthoDB" id="9802030at2"/>
<keyword evidence="3" id="KW-0456">Lyase</keyword>
<keyword evidence="1" id="KW-0210">Decarboxylase</keyword>